<dbReference type="eggNOG" id="ENOG502TDPW">
    <property type="taxonomic scope" value="Eukaryota"/>
</dbReference>
<evidence type="ECO:0000259" key="3">
    <source>
        <dbReference type="SMART" id="SM00199"/>
    </source>
</evidence>
<dbReference type="FunFam" id="2.40.50.40:FF:000034">
    <property type="entry name" value="C-C motif chemokine"/>
    <property type="match status" value="1"/>
</dbReference>
<dbReference type="InterPro" id="IPR039809">
    <property type="entry name" value="Chemokine_b/g/d"/>
</dbReference>
<dbReference type="InterPro" id="IPR036048">
    <property type="entry name" value="Interleukin_8-like_sf"/>
</dbReference>
<dbReference type="SMART" id="SM00199">
    <property type="entry name" value="SCY"/>
    <property type="match status" value="1"/>
</dbReference>
<dbReference type="PANTHER" id="PTHR12015">
    <property type="entry name" value="SMALL INDUCIBLE CYTOKINE A"/>
    <property type="match status" value="1"/>
</dbReference>
<feature type="signal peptide" evidence="2">
    <location>
        <begin position="1"/>
        <end position="21"/>
    </location>
</feature>
<dbReference type="GO" id="GO:0008009">
    <property type="term" value="F:chemokine activity"/>
    <property type="evidence" value="ECO:0007669"/>
    <property type="project" value="InterPro"/>
</dbReference>
<dbReference type="CDD" id="cd00272">
    <property type="entry name" value="Chemokine_CC"/>
    <property type="match status" value="1"/>
</dbReference>
<dbReference type="PANTHER" id="PTHR12015:SF21">
    <property type="entry name" value="C-C MOTIF CHEMOKINE 16"/>
    <property type="match status" value="1"/>
</dbReference>
<dbReference type="GO" id="GO:0070098">
    <property type="term" value="P:chemokine-mediated signaling pathway"/>
    <property type="evidence" value="ECO:0007669"/>
    <property type="project" value="TreeGrafter"/>
</dbReference>
<keyword evidence="1" id="KW-0202">Cytokine</keyword>
<dbReference type="GO" id="GO:0006954">
    <property type="term" value="P:inflammatory response"/>
    <property type="evidence" value="ECO:0007669"/>
    <property type="project" value="TreeGrafter"/>
</dbReference>
<dbReference type="FunCoup" id="A0A1S2ZC14">
    <property type="interactions" value="148"/>
</dbReference>
<dbReference type="GO" id="GO:0005615">
    <property type="term" value="C:extracellular space"/>
    <property type="evidence" value="ECO:0007669"/>
    <property type="project" value="UniProtKB-KW"/>
</dbReference>
<gene>
    <name evidence="5" type="primary">CCL16</name>
</gene>
<dbReference type="GeneID" id="103108120"/>
<dbReference type="InParanoid" id="A0A1S2ZC14"/>
<dbReference type="SUPFAM" id="SSF54117">
    <property type="entry name" value="Interleukin 8-like chemokines"/>
    <property type="match status" value="1"/>
</dbReference>
<dbReference type="InterPro" id="IPR001811">
    <property type="entry name" value="Chemokine_IL8-like_dom"/>
</dbReference>
<reference evidence="5" key="1">
    <citation type="submission" date="2025-08" db="UniProtKB">
        <authorList>
            <consortium name="RefSeq"/>
        </authorList>
    </citation>
    <scope>IDENTIFICATION</scope>
</reference>
<feature type="chain" id="PRO_5010284320" evidence="2">
    <location>
        <begin position="22"/>
        <end position="102"/>
    </location>
</feature>
<evidence type="ECO:0000313" key="4">
    <source>
        <dbReference type="Proteomes" id="UP001652624"/>
    </source>
</evidence>
<dbReference type="RefSeq" id="XP_007517049.1">
    <property type="nucleotide sequence ID" value="XM_007516987.3"/>
</dbReference>
<name>A0A1S2ZC14_ERIEU</name>
<dbReference type="Proteomes" id="UP001652624">
    <property type="component" value="Chromosome 12"/>
</dbReference>
<dbReference type="AlphaFoldDB" id="A0A1S2ZC14"/>
<dbReference type="GO" id="GO:0048245">
    <property type="term" value="P:eosinophil chemotaxis"/>
    <property type="evidence" value="ECO:0007669"/>
    <property type="project" value="TreeGrafter"/>
</dbReference>
<feature type="domain" description="Chemokine interleukin-8-like" evidence="3">
    <location>
        <begin position="34"/>
        <end position="91"/>
    </location>
</feature>
<evidence type="ECO:0000313" key="5">
    <source>
        <dbReference type="RefSeq" id="XP_007517049.1"/>
    </source>
</evidence>
<dbReference type="CTD" id="6360"/>
<organism evidence="4 5">
    <name type="scientific">Erinaceus europaeus</name>
    <name type="common">Western European hedgehog</name>
    <dbReference type="NCBI Taxonomy" id="9365"/>
    <lineage>
        <taxon>Eukaryota</taxon>
        <taxon>Metazoa</taxon>
        <taxon>Chordata</taxon>
        <taxon>Craniata</taxon>
        <taxon>Vertebrata</taxon>
        <taxon>Euteleostomi</taxon>
        <taxon>Mammalia</taxon>
        <taxon>Eutheria</taxon>
        <taxon>Laurasiatheria</taxon>
        <taxon>Eulipotyphla</taxon>
        <taxon>Erinaceidae</taxon>
        <taxon>Erinaceinae</taxon>
        <taxon>Erinaceus</taxon>
    </lineage>
</organism>
<dbReference type="OrthoDB" id="9930747at2759"/>
<dbReference type="Gene3D" id="2.40.50.40">
    <property type="match status" value="1"/>
</dbReference>
<dbReference type="GO" id="GO:0061844">
    <property type="term" value="P:antimicrobial humoral immune response mediated by antimicrobial peptide"/>
    <property type="evidence" value="ECO:0007669"/>
    <property type="project" value="TreeGrafter"/>
</dbReference>
<evidence type="ECO:0000256" key="2">
    <source>
        <dbReference type="SAM" id="SignalP"/>
    </source>
</evidence>
<sequence>MKVSMAALLLLALILTSTSVAQFQSRIPESVNSPLVCCHNYTKKTLRRKMIVGYRRALNCNLPAIIFVNKRKQEICANPQEKWVQDYIKDASLPLLPPRNLV</sequence>
<dbReference type="GO" id="GO:0030335">
    <property type="term" value="P:positive regulation of cell migration"/>
    <property type="evidence" value="ECO:0007669"/>
    <property type="project" value="TreeGrafter"/>
</dbReference>
<dbReference type="Pfam" id="PF00048">
    <property type="entry name" value="IL8"/>
    <property type="match status" value="1"/>
</dbReference>
<keyword evidence="2" id="KW-0732">Signal</keyword>
<protein>
    <submittedName>
        <fullName evidence="5">C-C motif chemokine 16</fullName>
    </submittedName>
</protein>
<evidence type="ECO:0000256" key="1">
    <source>
        <dbReference type="ARBA" id="ARBA00022514"/>
    </source>
</evidence>
<dbReference type="STRING" id="9365.ENSEEUP00000001638"/>
<keyword evidence="4" id="KW-1185">Reference proteome</keyword>
<accession>A0A1S2ZC14</accession>
<proteinExistence type="predicted"/>
<dbReference type="GO" id="GO:0048020">
    <property type="term" value="F:CCR chemokine receptor binding"/>
    <property type="evidence" value="ECO:0007669"/>
    <property type="project" value="TreeGrafter"/>
</dbReference>